<keyword evidence="2 4" id="KW-0479">Metal-binding</keyword>
<dbReference type="InterPro" id="IPR050121">
    <property type="entry name" value="Cytochrome_P450_monoxygenase"/>
</dbReference>
<dbReference type="Gene3D" id="1.10.630.10">
    <property type="entry name" value="Cytochrome P450"/>
    <property type="match status" value="1"/>
</dbReference>
<dbReference type="GO" id="GO:0004497">
    <property type="term" value="F:monooxygenase activity"/>
    <property type="evidence" value="ECO:0007669"/>
    <property type="project" value="InterPro"/>
</dbReference>
<accession>A0A8K0TQW7</accession>
<evidence type="ECO:0000256" key="1">
    <source>
        <dbReference type="ARBA" id="ARBA00022617"/>
    </source>
</evidence>
<keyword evidence="6" id="KW-1185">Reference proteome</keyword>
<protein>
    <submittedName>
        <fullName evidence="5">Cytochrome P450</fullName>
    </submittedName>
</protein>
<dbReference type="SUPFAM" id="SSF48264">
    <property type="entry name" value="Cytochrome P450"/>
    <property type="match status" value="1"/>
</dbReference>
<evidence type="ECO:0000256" key="3">
    <source>
        <dbReference type="ARBA" id="ARBA00023004"/>
    </source>
</evidence>
<comment type="cofactor">
    <cofactor evidence="4">
        <name>heme</name>
        <dbReference type="ChEBI" id="CHEBI:30413"/>
    </cofactor>
</comment>
<proteinExistence type="predicted"/>
<evidence type="ECO:0000256" key="2">
    <source>
        <dbReference type="ARBA" id="ARBA00022723"/>
    </source>
</evidence>
<dbReference type="Pfam" id="PF00067">
    <property type="entry name" value="p450"/>
    <property type="match status" value="1"/>
</dbReference>
<dbReference type="AlphaFoldDB" id="A0A8K0TQW7"/>
<feature type="binding site" description="axial binding residue" evidence="4">
    <location>
        <position position="456"/>
    </location>
    <ligand>
        <name>heme</name>
        <dbReference type="ChEBI" id="CHEBI:30413"/>
    </ligand>
    <ligandPart>
        <name>Fe</name>
        <dbReference type="ChEBI" id="CHEBI:18248"/>
    </ligandPart>
</feature>
<dbReference type="GO" id="GO:0005506">
    <property type="term" value="F:iron ion binding"/>
    <property type="evidence" value="ECO:0007669"/>
    <property type="project" value="InterPro"/>
</dbReference>
<dbReference type="GO" id="GO:0020037">
    <property type="term" value="F:heme binding"/>
    <property type="evidence" value="ECO:0007669"/>
    <property type="project" value="InterPro"/>
</dbReference>
<keyword evidence="1 4" id="KW-0349">Heme</keyword>
<dbReference type="PANTHER" id="PTHR24305">
    <property type="entry name" value="CYTOCHROME P450"/>
    <property type="match status" value="1"/>
</dbReference>
<evidence type="ECO:0000313" key="6">
    <source>
        <dbReference type="Proteomes" id="UP000813385"/>
    </source>
</evidence>
<evidence type="ECO:0000256" key="4">
    <source>
        <dbReference type="PIRSR" id="PIRSR602401-1"/>
    </source>
</evidence>
<dbReference type="InterPro" id="IPR036396">
    <property type="entry name" value="Cyt_P450_sf"/>
</dbReference>
<dbReference type="PRINTS" id="PR00463">
    <property type="entry name" value="EP450I"/>
</dbReference>
<reference evidence="5" key="1">
    <citation type="journal article" date="2021" name="Nat. Commun.">
        <title>Genetic determinants of endophytism in the Arabidopsis root mycobiome.</title>
        <authorList>
            <person name="Mesny F."/>
            <person name="Miyauchi S."/>
            <person name="Thiergart T."/>
            <person name="Pickel B."/>
            <person name="Atanasova L."/>
            <person name="Karlsson M."/>
            <person name="Huettel B."/>
            <person name="Barry K.W."/>
            <person name="Haridas S."/>
            <person name="Chen C."/>
            <person name="Bauer D."/>
            <person name="Andreopoulos W."/>
            <person name="Pangilinan J."/>
            <person name="LaButti K."/>
            <person name="Riley R."/>
            <person name="Lipzen A."/>
            <person name="Clum A."/>
            <person name="Drula E."/>
            <person name="Henrissat B."/>
            <person name="Kohler A."/>
            <person name="Grigoriev I.V."/>
            <person name="Martin F.M."/>
            <person name="Hacquard S."/>
        </authorList>
    </citation>
    <scope>NUCLEOTIDE SEQUENCE</scope>
    <source>
        <strain evidence="5">MPI-CAGE-AT-0016</strain>
    </source>
</reference>
<dbReference type="PRINTS" id="PR00385">
    <property type="entry name" value="P450"/>
</dbReference>
<dbReference type="OrthoDB" id="3934656at2759"/>
<dbReference type="Proteomes" id="UP000813385">
    <property type="component" value="Unassembled WGS sequence"/>
</dbReference>
<dbReference type="InterPro" id="IPR001128">
    <property type="entry name" value="Cyt_P450"/>
</dbReference>
<comment type="caution">
    <text evidence="5">The sequence shown here is derived from an EMBL/GenBank/DDBJ whole genome shotgun (WGS) entry which is preliminary data.</text>
</comment>
<keyword evidence="3 4" id="KW-0408">Iron</keyword>
<dbReference type="EMBL" id="JAGPXD010000001">
    <property type="protein sequence ID" value="KAH7374639.1"/>
    <property type="molecule type" value="Genomic_DNA"/>
</dbReference>
<gene>
    <name evidence="5" type="ORF">B0T11DRAFT_268935</name>
</gene>
<organism evidence="5 6">
    <name type="scientific">Plectosphaerella cucumerina</name>
    <dbReference type="NCBI Taxonomy" id="40658"/>
    <lineage>
        <taxon>Eukaryota</taxon>
        <taxon>Fungi</taxon>
        <taxon>Dikarya</taxon>
        <taxon>Ascomycota</taxon>
        <taxon>Pezizomycotina</taxon>
        <taxon>Sordariomycetes</taxon>
        <taxon>Hypocreomycetidae</taxon>
        <taxon>Glomerellales</taxon>
        <taxon>Plectosphaerellaceae</taxon>
        <taxon>Plectosphaerella</taxon>
    </lineage>
</organism>
<dbReference type="PANTHER" id="PTHR24305:SF168">
    <property type="entry name" value="P450, PUTATIVE (EUROFUNG)-RELATED"/>
    <property type="match status" value="1"/>
</dbReference>
<dbReference type="CDD" id="cd11060">
    <property type="entry name" value="CYP57A1-like"/>
    <property type="match status" value="1"/>
</dbReference>
<name>A0A8K0TQW7_9PEZI</name>
<sequence length="514" mass="56503">MSIFGFSLTCLLVAALGGWLAVRVVRRLLLCIRLAALPGPWSSNFTHLPHSKAMLSGDCHTWYAQISKKHGPVARIAPGVLITSSPEVWAHVNNHPGYKRSDWYYHAARVEYRRDNVFTQTDNEKHGQRRKQMAPGYSGRENLELEPAIDERMREFLTLIRGKYLSTPKRIVPVDMAKKVQYFTLDVITGVGLGKPFGMLRADADVDGYLSSIEQGLQAANFALAAGVSWMAQAPLVGPYIAPGPHKKDAFGGMMAKCFRFVDQRMAADTGKRSDMLASFARHGLQGDELRSEALEQIIAGSDTTAGAIRGVLLLVMTNPRVCAKLQGEIDAAVRDGRAPRKGDDAIISFAEAKALPYLQAVIRESLRVRPPVVNVFPRDVPAGGDRVDVGGGETVFLPEGACIGYSGCAMHLSEAVYGEDAAAFRPERWFEPDADRLAAMVRTNELVFGHGKWACLGKPVAQIELSKAVFEIFRHFDIAPMDASAPWKAANYLGLFVISDMWVQVMERDVSED</sequence>
<evidence type="ECO:0000313" key="5">
    <source>
        <dbReference type="EMBL" id="KAH7374639.1"/>
    </source>
</evidence>
<dbReference type="InterPro" id="IPR002401">
    <property type="entry name" value="Cyt_P450_E_grp-I"/>
</dbReference>
<dbReference type="GO" id="GO:0016705">
    <property type="term" value="F:oxidoreductase activity, acting on paired donors, with incorporation or reduction of molecular oxygen"/>
    <property type="evidence" value="ECO:0007669"/>
    <property type="project" value="InterPro"/>
</dbReference>